<evidence type="ECO:0000259" key="1">
    <source>
        <dbReference type="PROSITE" id="PS50097"/>
    </source>
</evidence>
<keyword evidence="3" id="KW-1185">Reference proteome</keyword>
<name>A0A1M2V6Q7_TRAPU</name>
<dbReference type="EMBL" id="MNAD01001621">
    <property type="protein sequence ID" value="OJT03255.1"/>
    <property type="molecule type" value="Genomic_DNA"/>
</dbReference>
<dbReference type="OrthoDB" id="3268787at2759"/>
<dbReference type="InterPro" id="IPR000210">
    <property type="entry name" value="BTB/POZ_dom"/>
</dbReference>
<proteinExistence type="predicted"/>
<dbReference type="STRING" id="154538.A0A1M2V6Q7"/>
<comment type="caution">
    <text evidence="2">The sequence shown here is derived from an EMBL/GenBank/DDBJ whole genome shotgun (WGS) entry which is preliminary data.</text>
</comment>
<dbReference type="SUPFAM" id="SSF54695">
    <property type="entry name" value="POZ domain"/>
    <property type="match status" value="1"/>
</dbReference>
<evidence type="ECO:0000313" key="2">
    <source>
        <dbReference type="EMBL" id="OJT03255.1"/>
    </source>
</evidence>
<dbReference type="Gene3D" id="3.30.710.10">
    <property type="entry name" value="Potassium Channel Kv1.1, Chain A"/>
    <property type="match status" value="1"/>
</dbReference>
<dbReference type="Proteomes" id="UP000184267">
    <property type="component" value="Unassembled WGS sequence"/>
</dbReference>
<feature type="domain" description="BTB" evidence="1">
    <location>
        <begin position="24"/>
        <end position="108"/>
    </location>
</feature>
<protein>
    <recommendedName>
        <fullName evidence="1">BTB domain-containing protein</fullName>
    </recommendedName>
</protein>
<gene>
    <name evidence="2" type="ORF">TRAPUB_6160</name>
</gene>
<dbReference type="InterPro" id="IPR011333">
    <property type="entry name" value="SKP1/BTB/POZ_sf"/>
</dbReference>
<dbReference type="CDD" id="cd18186">
    <property type="entry name" value="BTB_POZ_ZBTB_KLHL-like"/>
    <property type="match status" value="1"/>
</dbReference>
<dbReference type="Pfam" id="PF00651">
    <property type="entry name" value="BTB"/>
    <property type="match status" value="1"/>
</dbReference>
<dbReference type="PROSITE" id="PS50097">
    <property type="entry name" value="BTB"/>
    <property type="match status" value="1"/>
</dbReference>
<evidence type="ECO:0000313" key="3">
    <source>
        <dbReference type="Proteomes" id="UP000184267"/>
    </source>
</evidence>
<reference evidence="2 3" key="1">
    <citation type="submission" date="2016-10" db="EMBL/GenBank/DDBJ databases">
        <title>Genome sequence of the basidiomycete white-rot fungus Trametes pubescens.</title>
        <authorList>
            <person name="Makela M.R."/>
            <person name="Granchi Z."/>
            <person name="Peng M."/>
            <person name="De Vries R.P."/>
            <person name="Grigoriev I."/>
            <person name="Riley R."/>
            <person name="Hilden K."/>
        </authorList>
    </citation>
    <scope>NUCLEOTIDE SEQUENCE [LARGE SCALE GENOMIC DNA]</scope>
    <source>
        <strain evidence="2 3">FBCC735</strain>
    </source>
</reference>
<organism evidence="2 3">
    <name type="scientific">Trametes pubescens</name>
    <name type="common">White-rot fungus</name>
    <dbReference type="NCBI Taxonomy" id="154538"/>
    <lineage>
        <taxon>Eukaryota</taxon>
        <taxon>Fungi</taxon>
        <taxon>Dikarya</taxon>
        <taxon>Basidiomycota</taxon>
        <taxon>Agaricomycotina</taxon>
        <taxon>Agaricomycetes</taxon>
        <taxon>Polyporales</taxon>
        <taxon>Polyporaceae</taxon>
        <taxon>Trametes</taxon>
    </lineage>
</organism>
<dbReference type="OMA" id="AILHERW"/>
<accession>A0A1M2V6Q7</accession>
<sequence length="164" mass="18630">MDDSATSSKEHDYERHHELYFDDGDVVLQVDLESVRRDSNQRERKLFCVHKAVLCAHSIVFSNLFADASASPESTYDGRPLINMGPDNAVDFADLLQYLYDPSRYLLRSSGPDTPLELRGLLTFADKVLCNSVRSALIKRVVLDWPTSLEQWDVRESETQAFTG</sequence>
<dbReference type="AlphaFoldDB" id="A0A1M2V6Q7"/>